<reference evidence="2" key="1">
    <citation type="submission" date="2014-07" db="EMBL/GenBank/DDBJ databases">
        <authorList>
            <person name="Martin A.A"/>
            <person name="De Silva N."/>
        </authorList>
    </citation>
    <scope>NUCLEOTIDE SEQUENCE</scope>
</reference>
<dbReference type="Proteomes" id="UP000035680">
    <property type="component" value="Unassembled WGS sequence"/>
</dbReference>
<keyword evidence="2" id="KW-1185">Reference proteome</keyword>
<protein>
    <submittedName>
        <fullName evidence="3">Uncharacterized protein</fullName>
    </submittedName>
</protein>
<evidence type="ECO:0000256" key="1">
    <source>
        <dbReference type="SAM" id="MobiDB-lite"/>
    </source>
</evidence>
<feature type="compositionally biased region" description="Basic and acidic residues" evidence="1">
    <location>
        <begin position="67"/>
        <end position="99"/>
    </location>
</feature>
<evidence type="ECO:0000313" key="2">
    <source>
        <dbReference type="Proteomes" id="UP000035680"/>
    </source>
</evidence>
<dbReference type="WBParaSite" id="SVE_0826800.1">
    <property type="protein sequence ID" value="SVE_0826800.1"/>
    <property type="gene ID" value="SVE_0826800"/>
</dbReference>
<proteinExistence type="predicted"/>
<organism evidence="2 3">
    <name type="scientific">Strongyloides venezuelensis</name>
    <name type="common">Threadworm</name>
    <dbReference type="NCBI Taxonomy" id="75913"/>
    <lineage>
        <taxon>Eukaryota</taxon>
        <taxon>Metazoa</taxon>
        <taxon>Ecdysozoa</taxon>
        <taxon>Nematoda</taxon>
        <taxon>Chromadorea</taxon>
        <taxon>Rhabditida</taxon>
        <taxon>Tylenchina</taxon>
        <taxon>Panagrolaimomorpha</taxon>
        <taxon>Strongyloidoidea</taxon>
        <taxon>Strongyloididae</taxon>
        <taxon>Strongyloides</taxon>
    </lineage>
</organism>
<dbReference type="AlphaFoldDB" id="A0A0K0FHA6"/>
<evidence type="ECO:0000313" key="3">
    <source>
        <dbReference type="WBParaSite" id="SVE_0826800.1"/>
    </source>
</evidence>
<feature type="region of interest" description="Disordered" evidence="1">
    <location>
        <begin position="64"/>
        <end position="100"/>
    </location>
</feature>
<sequence>MIFLRYLQKLVLVFQDGKNFQSQISFHFYQQLKVFLIIGSIVVAVQTCGYLRLFELDRNSSKNQFSENKKEEDKSDNDLTSKDEEKRNHKKPSSNEKSVKQTKKPFLFEALVEACNVVRYECNQGRACGRLTQNEAKLKEVGVLVSKDGSSDLTVKNSDVNVRSNDVADEVESIGTAKLAIDSNRYVRGERNLELLKAVPMLKELNGEIDTFVKRLKSVANISRISPNDPEITGWLLNNI</sequence>
<accession>A0A0K0FHA6</accession>
<dbReference type="STRING" id="75913.A0A0K0FHA6"/>
<name>A0A0K0FHA6_STRVS</name>
<reference evidence="3" key="2">
    <citation type="submission" date="2015-08" db="UniProtKB">
        <authorList>
            <consortium name="WormBaseParasite"/>
        </authorList>
    </citation>
    <scope>IDENTIFICATION</scope>
</reference>